<accession>A0AAF0XNC1</accession>
<dbReference type="PANTHER" id="PTHR43572">
    <property type="entry name" value="CHAPERONE PROTEIN CLPD, CHLOROPLASTIC"/>
    <property type="match status" value="1"/>
</dbReference>
<dbReference type="PROSITE" id="PS51903">
    <property type="entry name" value="CLP_R"/>
    <property type="match status" value="1"/>
</dbReference>
<keyword evidence="3" id="KW-0805">Transcription regulation</keyword>
<evidence type="ECO:0000259" key="6">
    <source>
        <dbReference type="PROSITE" id="PS51903"/>
    </source>
</evidence>
<evidence type="ECO:0000256" key="1">
    <source>
        <dbReference type="ARBA" id="ARBA00008675"/>
    </source>
</evidence>
<dbReference type="Gene3D" id="3.40.50.300">
    <property type="entry name" value="P-loop containing nucleotide triphosphate hydrolases"/>
    <property type="match status" value="1"/>
</dbReference>
<dbReference type="Proteomes" id="UP000077755">
    <property type="component" value="Chromosome 8"/>
</dbReference>
<reference evidence="7" key="2">
    <citation type="submission" date="2022-03" db="EMBL/GenBank/DDBJ databases">
        <title>Draft title - Genomic analysis of global carrot germplasm unveils the trajectory of domestication and the origin of high carotenoid orange carrot.</title>
        <authorList>
            <person name="Iorizzo M."/>
            <person name="Ellison S."/>
            <person name="Senalik D."/>
            <person name="Macko-Podgorni A."/>
            <person name="Grzebelus D."/>
            <person name="Bostan H."/>
            <person name="Rolling W."/>
            <person name="Curaba J."/>
            <person name="Simon P."/>
        </authorList>
    </citation>
    <scope>NUCLEOTIDE SEQUENCE</scope>
    <source>
        <tissue evidence="7">Leaf</tissue>
    </source>
</reference>
<dbReference type="InterPro" id="IPR058954">
    <property type="entry name" value="AAA_lid_SMAX1"/>
</dbReference>
<gene>
    <name evidence="7" type="ORF">DCAR_0830761</name>
</gene>
<dbReference type="EMBL" id="CP093350">
    <property type="protein sequence ID" value="WOH11280.1"/>
    <property type="molecule type" value="Genomic_DNA"/>
</dbReference>
<sequence>MPTPVSTARQCLTQESISTLDAAVAVARRRKHTQTTSLHTVSALLSLPSSSLRDACTRTRTNSYTSRMQFKALEICLSVSLDRLPTQKDMEGDPPVSNSLMAAIKRSQANQRRQPENFYVYQQQSQAQSLVSNVKVELKNLIVSILDDPIVSRVFGEAGFRNYDVKLAILRPVSNQFFRYKRGNPVFLCDYNDGFDVGLRGFSFPFSGFGLVDDSGDAEFKRISEILVREKWRNPVLVGAYASDVLKKFLGNLEGRRMSGEFPVKLCGLSVISIEKEVGCWDLESVKLRFGEVRRMVEEGIGPGVVINFGDLKGFVGEGGVCVEAMTFVVHELSRLLEVFRGRLWLIGIALEYEMYLKFVKGFPSIEKDWDLQVLPMSSPKSSREEVHPRSSLTDSFVPLGGFFPTPPDVKFPLSGSANCVSRCHLCNEKCEQEVTALSDGGYTASVAYQFPSSLPSWLERPELNSTRASDDKVLQANDGMVLSAKVARLQKKWDNICQRLHFAPFLAKPDTYRVYSQVPSIMGFQVVQDGKGNISSQHANASSAVSGCKFVDSSRLTDAELITTAEASDQVTANPKTINVRFRETAELDEQCGLKSPLKSWSCSNVAEGLTSPTSVASVTTDIGLRSNLSSSRVIEKSSNQCHRNLMQDFSGCLPKNSDVLAASTKKNASNTLSCPSSEIYGQYDQKDYKYLYTSLFSKIGRQEDAMGVISQTLARCKSRNGKRQGASRGDVWFNFLGSDGICQKKTAVALAEILYGGTESLICVDLSFKDGINYSNSIIGWQDKNKCDMKFRGKTMVDYITDQLRRRPLSVVFLENIDRSDPQVQSSLLYALKSGRLLDSHGREVSTGNAVFIATSRSIEGKKLFLSTKETCGYLEENVVAAKGKPIQILIGFDLGDSVISQNTRVLNNTRKDDSLIPVFLNKRKLVGNDGMIRQYKAVEVVKRPHTATKISLDLNLPAEESETTDMENSDREPLSENSKAWLDEFLTLGDETVIFKPFDFNALAEEKLKVITQCFHNIVGSEGSLEIDSQVVEQILATVYLSDSSKVDDWINQVLGQAFVEARKRYNLNSRSVVKVIPCEVQEQTQGVLLPARIIMNQ</sequence>
<dbReference type="InterPro" id="IPR058680">
    <property type="entry name" value="NBD_SMAX1-like"/>
</dbReference>
<dbReference type="InterPro" id="IPR003959">
    <property type="entry name" value="ATPase_AAA_core"/>
</dbReference>
<keyword evidence="2 5" id="KW-0677">Repeat</keyword>
<dbReference type="SUPFAM" id="SSF81923">
    <property type="entry name" value="Double Clp-N motif"/>
    <property type="match status" value="1"/>
</dbReference>
<feature type="domain" description="Clp R" evidence="6">
    <location>
        <begin position="8"/>
        <end position="175"/>
    </location>
</feature>
<reference evidence="7" key="1">
    <citation type="journal article" date="2016" name="Nat. Genet.">
        <title>A high-quality carrot genome assembly provides new insights into carotenoid accumulation and asterid genome evolution.</title>
        <authorList>
            <person name="Iorizzo M."/>
            <person name="Ellison S."/>
            <person name="Senalik D."/>
            <person name="Zeng P."/>
            <person name="Satapoomin P."/>
            <person name="Huang J."/>
            <person name="Bowman M."/>
            <person name="Iovene M."/>
            <person name="Sanseverino W."/>
            <person name="Cavagnaro P."/>
            <person name="Yildiz M."/>
            <person name="Macko-Podgorni A."/>
            <person name="Moranska E."/>
            <person name="Grzebelus E."/>
            <person name="Grzebelus D."/>
            <person name="Ashrafi H."/>
            <person name="Zheng Z."/>
            <person name="Cheng S."/>
            <person name="Spooner D."/>
            <person name="Van Deynze A."/>
            <person name="Simon P."/>
        </authorList>
    </citation>
    <scope>NUCLEOTIDE SEQUENCE</scope>
    <source>
        <tissue evidence="7">Leaf</tissue>
    </source>
</reference>
<dbReference type="PANTHER" id="PTHR43572:SF77">
    <property type="entry name" value="PROTEIN DWARF 53-LIKE-LIKE"/>
    <property type="match status" value="1"/>
</dbReference>
<comment type="similarity">
    <text evidence="1">Belongs to the ClpA/ClpB family.</text>
</comment>
<name>A0AAF0XNC1_DAUCS</name>
<dbReference type="InterPro" id="IPR004176">
    <property type="entry name" value="Clp_R_N"/>
</dbReference>
<evidence type="ECO:0000256" key="5">
    <source>
        <dbReference type="PROSITE-ProRule" id="PRU01251"/>
    </source>
</evidence>
<evidence type="ECO:0000256" key="4">
    <source>
        <dbReference type="ARBA" id="ARBA00023163"/>
    </source>
</evidence>
<dbReference type="AlphaFoldDB" id="A0AAF0XNC1"/>
<proteinExistence type="inferred from homology"/>
<dbReference type="InterPro" id="IPR036628">
    <property type="entry name" value="Clp_N_dom_sf"/>
</dbReference>
<dbReference type="GO" id="GO:0005524">
    <property type="term" value="F:ATP binding"/>
    <property type="evidence" value="ECO:0007669"/>
    <property type="project" value="InterPro"/>
</dbReference>
<protein>
    <recommendedName>
        <fullName evidence="6">Clp R domain-containing protein</fullName>
    </recommendedName>
</protein>
<keyword evidence="4" id="KW-0804">Transcription</keyword>
<dbReference type="InterPro" id="IPR051650">
    <property type="entry name" value="SL_signaling_regulator"/>
</dbReference>
<keyword evidence="8" id="KW-1185">Reference proteome</keyword>
<evidence type="ECO:0000313" key="7">
    <source>
        <dbReference type="EMBL" id="WOH11280.1"/>
    </source>
</evidence>
<dbReference type="Gene3D" id="1.10.1780.10">
    <property type="entry name" value="Clp, N-terminal domain"/>
    <property type="match status" value="1"/>
</dbReference>
<evidence type="ECO:0000256" key="2">
    <source>
        <dbReference type="ARBA" id="ARBA00022737"/>
    </source>
</evidence>
<dbReference type="Pfam" id="PF02861">
    <property type="entry name" value="Clp_N"/>
    <property type="match status" value="1"/>
</dbReference>
<dbReference type="CDD" id="cd19499">
    <property type="entry name" value="RecA-like_ClpB_Hsp104-like"/>
    <property type="match status" value="1"/>
</dbReference>
<dbReference type="Pfam" id="PF23569">
    <property type="entry name" value="NBD_SMAX1"/>
    <property type="match status" value="1"/>
</dbReference>
<dbReference type="Pfam" id="PF07724">
    <property type="entry name" value="AAA_2"/>
    <property type="match status" value="1"/>
</dbReference>
<dbReference type="SUPFAM" id="SSF52540">
    <property type="entry name" value="P-loop containing nucleoside triphosphate hydrolases"/>
    <property type="match status" value="1"/>
</dbReference>
<dbReference type="Pfam" id="PF26587">
    <property type="entry name" value="AAA_lid_SMAX1"/>
    <property type="match status" value="1"/>
</dbReference>
<evidence type="ECO:0000256" key="3">
    <source>
        <dbReference type="ARBA" id="ARBA00023015"/>
    </source>
</evidence>
<evidence type="ECO:0000313" key="8">
    <source>
        <dbReference type="Proteomes" id="UP000077755"/>
    </source>
</evidence>
<dbReference type="GO" id="GO:0016887">
    <property type="term" value="F:ATP hydrolysis activity"/>
    <property type="evidence" value="ECO:0007669"/>
    <property type="project" value="InterPro"/>
</dbReference>
<organism evidence="7 8">
    <name type="scientific">Daucus carota subsp. sativus</name>
    <name type="common">Carrot</name>
    <dbReference type="NCBI Taxonomy" id="79200"/>
    <lineage>
        <taxon>Eukaryota</taxon>
        <taxon>Viridiplantae</taxon>
        <taxon>Streptophyta</taxon>
        <taxon>Embryophyta</taxon>
        <taxon>Tracheophyta</taxon>
        <taxon>Spermatophyta</taxon>
        <taxon>Magnoliopsida</taxon>
        <taxon>eudicotyledons</taxon>
        <taxon>Gunneridae</taxon>
        <taxon>Pentapetalae</taxon>
        <taxon>asterids</taxon>
        <taxon>campanulids</taxon>
        <taxon>Apiales</taxon>
        <taxon>Apiaceae</taxon>
        <taxon>Apioideae</taxon>
        <taxon>Scandiceae</taxon>
        <taxon>Daucinae</taxon>
        <taxon>Daucus</taxon>
        <taxon>Daucus sect. Daucus</taxon>
    </lineage>
</organism>
<dbReference type="InterPro" id="IPR027417">
    <property type="entry name" value="P-loop_NTPase"/>
</dbReference>